<feature type="transmembrane region" description="Helical" evidence="9">
    <location>
        <begin position="43"/>
        <end position="62"/>
    </location>
</feature>
<dbReference type="InterPro" id="IPR003661">
    <property type="entry name" value="HisK_dim/P_dom"/>
</dbReference>
<dbReference type="GO" id="GO:0005524">
    <property type="term" value="F:ATP binding"/>
    <property type="evidence" value="ECO:0007669"/>
    <property type="project" value="UniProtKB-KW"/>
</dbReference>
<dbReference type="InterPro" id="IPR003594">
    <property type="entry name" value="HATPase_dom"/>
</dbReference>
<dbReference type="CDD" id="cd16922">
    <property type="entry name" value="HATPase_EvgS-ArcB-TorS-like"/>
    <property type="match status" value="1"/>
</dbReference>
<dbReference type="InterPro" id="IPR001789">
    <property type="entry name" value="Sig_transdc_resp-reg_receiver"/>
</dbReference>
<dbReference type="PRINTS" id="PR00344">
    <property type="entry name" value="BCTRLSENSOR"/>
</dbReference>
<keyword evidence="12" id="KW-0547">Nucleotide-binding</keyword>
<reference evidence="13" key="1">
    <citation type="journal article" date="2024" name="Algal Res.">
        <title>Biochemical, toxicological and genomic investigation of a high-biomass producing Limnothrix strain isolated from Italian shallow drinking water reservoir.</title>
        <authorList>
            <person name="Simonazzi M."/>
            <person name="Shishido T.K."/>
            <person name="Delbaje E."/>
            <person name="Wahlsten M."/>
            <person name="Fewer D.P."/>
            <person name="Sivonen K."/>
            <person name="Pezzolesi L."/>
            <person name="Pistocchi R."/>
        </authorList>
    </citation>
    <scope>NUCLEOTIDE SEQUENCE [LARGE SCALE GENOMIC DNA]</scope>
    <source>
        <strain evidence="13">LRLZ20PSL1</strain>
    </source>
</reference>
<dbReference type="InterPro" id="IPR005467">
    <property type="entry name" value="His_kinase_dom"/>
</dbReference>
<dbReference type="PANTHER" id="PTHR43047">
    <property type="entry name" value="TWO-COMPONENT HISTIDINE PROTEIN KINASE"/>
    <property type="match status" value="1"/>
</dbReference>
<organism evidence="12 13">
    <name type="scientific">Limnothrix redekei LRLZ20PSL1</name>
    <dbReference type="NCBI Taxonomy" id="3112953"/>
    <lineage>
        <taxon>Bacteria</taxon>
        <taxon>Bacillati</taxon>
        <taxon>Cyanobacteriota</taxon>
        <taxon>Cyanophyceae</taxon>
        <taxon>Pseudanabaenales</taxon>
        <taxon>Pseudanabaenaceae</taxon>
        <taxon>Limnothrix</taxon>
    </lineage>
</organism>
<keyword evidence="12" id="KW-0067">ATP-binding</keyword>
<evidence type="ECO:0000256" key="6">
    <source>
        <dbReference type="ARBA" id="ARBA00023012"/>
    </source>
</evidence>
<dbReference type="Pfam" id="PF00072">
    <property type="entry name" value="Response_reg"/>
    <property type="match status" value="1"/>
</dbReference>
<feature type="transmembrane region" description="Helical" evidence="9">
    <location>
        <begin position="205"/>
        <end position="227"/>
    </location>
</feature>
<dbReference type="Gene3D" id="1.10.287.130">
    <property type="match status" value="1"/>
</dbReference>
<dbReference type="Pfam" id="PF02518">
    <property type="entry name" value="HATPase_c"/>
    <property type="match status" value="1"/>
</dbReference>
<evidence type="ECO:0000256" key="5">
    <source>
        <dbReference type="ARBA" id="ARBA00022777"/>
    </source>
</evidence>
<keyword evidence="9" id="KW-0472">Membrane</keyword>
<evidence type="ECO:0000256" key="3">
    <source>
        <dbReference type="ARBA" id="ARBA00022553"/>
    </source>
</evidence>
<dbReference type="InterPro" id="IPR011006">
    <property type="entry name" value="CheY-like_superfamily"/>
</dbReference>
<dbReference type="Pfam" id="PF00512">
    <property type="entry name" value="HisKA"/>
    <property type="match status" value="1"/>
</dbReference>
<evidence type="ECO:0000313" key="13">
    <source>
        <dbReference type="Proteomes" id="UP001604335"/>
    </source>
</evidence>
<dbReference type="Proteomes" id="UP001604335">
    <property type="component" value="Unassembled WGS sequence"/>
</dbReference>
<evidence type="ECO:0000259" key="11">
    <source>
        <dbReference type="PROSITE" id="PS50110"/>
    </source>
</evidence>
<dbReference type="InterPro" id="IPR036890">
    <property type="entry name" value="HATPase_C_sf"/>
</dbReference>
<evidence type="ECO:0000313" key="12">
    <source>
        <dbReference type="EMBL" id="MFG3816059.1"/>
    </source>
</evidence>
<proteinExistence type="predicted"/>
<comment type="caution">
    <text evidence="12">The sequence shown here is derived from an EMBL/GenBank/DDBJ whole genome shotgun (WGS) entry which is preliminary data.</text>
</comment>
<feature type="modified residue" description="4-aspartylphosphate" evidence="7">
    <location>
        <position position="618"/>
    </location>
</feature>
<dbReference type="SMART" id="SM00388">
    <property type="entry name" value="HisKA"/>
    <property type="match status" value="1"/>
</dbReference>
<feature type="domain" description="Response regulatory" evidence="11">
    <location>
        <begin position="565"/>
        <end position="685"/>
    </location>
</feature>
<evidence type="ECO:0000256" key="8">
    <source>
        <dbReference type="SAM" id="MobiDB-lite"/>
    </source>
</evidence>
<gene>
    <name evidence="12" type="ORF">VPK24_00295</name>
</gene>
<dbReference type="SUPFAM" id="SSF52172">
    <property type="entry name" value="CheY-like"/>
    <property type="match status" value="1"/>
</dbReference>
<dbReference type="PROSITE" id="PS50109">
    <property type="entry name" value="HIS_KIN"/>
    <property type="match status" value="1"/>
</dbReference>
<accession>A0ABW7C484</accession>
<dbReference type="PROSITE" id="PS50110">
    <property type="entry name" value="RESPONSE_REGULATORY"/>
    <property type="match status" value="1"/>
</dbReference>
<feature type="compositionally biased region" description="Polar residues" evidence="8">
    <location>
        <begin position="802"/>
        <end position="814"/>
    </location>
</feature>
<comment type="catalytic activity">
    <reaction evidence="1">
        <text>ATP + protein L-histidine = ADP + protein N-phospho-L-histidine.</text>
        <dbReference type="EC" id="2.7.13.3"/>
    </reaction>
</comment>
<name>A0ABW7C484_9CYAN</name>
<evidence type="ECO:0000256" key="7">
    <source>
        <dbReference type="PROSITE-ProRule" id="PRU00169"/>
    </source>
</evidence>
<feature type="compositionally biased region" description="Polar residues" evidence="8">
    <location>
        <begin position="1"/>
        <end position="19"/>
    </location>
</feature>
<keyword evidence="13" id="KW-1185">Reference proteome</keyword>
<evidence type="ECO:0000259" key="10">
    <source>
        <dbReference type="PROSITE" id="PS50109"/>
    </source>
</evidence>
<evidence type="ECO:0000256" key="9">
    <source>
        <dbReference type="SAM" id="Phobius"/>
    </source>
</evidence>
<keyword evidence="6" id="KW-0902">Two-component regulatory system</keyword>
<evidence type="ECO:0000256" key="1">
    <source>
        <dbReference type="ARBA" id="ARBA00000085"/>
    </source>
</evidence>
<keyword evidence="3 7" id="KW-0597">Phosphoprotein</keyword>
<dbReference type="SUPFAM" id="SSF55874">
    <property type="entry name" value="ATPase domain of HSP90 chaperone/DNA topoisomerase II/histidine kinase"/>
    <property type="match status" value="1"/>
</dbReference>
<dbReference type="InterPro" id="IPR036097">
    <property type="entry name" value="HisK_dim/P_sf"/>
</dbReference>
<dbReference type="RefSeq" id="WP_393009686.1">
    <property type="nucleotide sequence ID" value="NZ_JAZAQF010000001.1"/>
</dbReference>
<evidence type="ECO:0000256" key="4">
    <source>
        <dbReference type="ARBA" id="ARBA00022679"/>
    </source>
</evidence>
<dbReference type="SMART" id="SM00387">
    <property type="entry name" value="HATPase_c"/>
    <property type="match status" value="1"/>
</dbReference>
<sequence>METLISSQNPDQKSGTIIITPSPKSPKTVAPARSLARQLLSKLGISLMAIGVTILGVNYQLISAQLQNQMGKRAFAITQGLQFATEGLLEISQESILRRVVQNYATLPTVLEIAILRPDGTVLTHSSGFLENQSYAAKYPALAEPIQGAAASGVEASYPMQLQGRSVLVSLMPFSSTLFQVQGKRGLAVVMLDQEQTALEIRQSFLTSMVTWGAGIIGILGLGTLLLQRLVLRPLNQLQQAIGISQAGMTFTLPPQMPDHEIGFLAKTFEQIFTQNIALLNQAQQQTVALAKAKEAADVANTAKSEFLANMSHELRTPLNGILGYAQILLRSRTMTQKEKHGLTVIYQCGSHLLNLINDILDLSKIEARKLEILPAPVNFPAFLQSVIEICKIRAEQKELNFIYEADHPLPEGLLLDEKRLRQVLINLLGNAIKFTDAGSVTLQVQWVDRPLATATNPHQPAQPCLRFVVRDTGIGMSADQLGRLFTAFEQVGDRRRNAEGTGLGLAISQQMVQLMGGTIQVQSTLGVGSIFSFQLSFPETDRWQVPLLESLSQLVVGYEGAKLNLLIVDDRPENRSVLVAFLEPLGFGLTEAENGQAALNYLRSQSPNQLPDLVITDLAMPVMDGFEMLKKVRHDPLLCHLKILVSSASVTQLDRQTSIEAGGDDFLAKPVLMANLLDSLQRHLGVVWRYESEAAAADSQSTIAHLTNEFAEQKAIHLPDRATLENLLDLAQRGRLKQLLAVIDPLQTQDPQMQSFWKELRSLAKTFQAERIETLLQTALASQDQSLPSEEKTGPAIAGSAITSQPSTFGEFS</sequence>
<feature type="region of interest" description="Disordered" evidence="8">
    <location>
        <begin position="784"/>
        <end position="814"/>
    </location>
</feature>
<dbReference type="EC" id="2.7.13.3" evidence="2"/>
<dbReference type="Gene3D" id="3.40.50.2300">
    <property type="match status" value="1"/>
</dbReference>
<dbReference type="InterPro" id="IPR004358">
    <property type="entry name" value="Sig_transdc_His_kin-like_C"/>
</dbReference>
<dbReference type="SUPFAM" id="SSF47384">
    <property type="entry name" value="Homodimeric domain of signal transducing histidine kinase"/>
    <property type="match status" value="1"/>
</dbReference>
<dbReference type="Gene3D" id="3.30.565.10">
    <property type="entry name" value="Histidine kinase-like ATPase, C-terminal domain"/>
    <property type="match status" value="1"/>
</dbReference>
<feature type="domain" description="Histidine kinase" evidence="10">
    <location>
        <begin position="310"/>
        <end position="540"/>
    </location>
</feature>
<dbReference type="EMBL" id="JAZAQF010000001">
    <property type="protein sequence ID" value="MFG3816059.1"/>
    <property type="molecule type" value="Genomic_DNA"/>
</dbReference>
<dbReference type="SMART" id="SM00448">
    <property type="entry name" value="REC"/>
    <property type="match status" value="1"/>
</dbReference>
<keyword evidence="5" id="KW-0418">Kinase</keyword>
<dbReference type="CDD" id="cd17546">
    <property type="entry name" value="REC_hyHK_CKI1_RcsC-like"/>
    <property type="match status" value="1"/>
</dbReference>
<dbReference type="CDD" id="cd00082">
    <property type="entry name" value="HisKA"/>
    <property type="match status" value="1"/>
</dbReference>
<keyword evidence="9" id="KW-1133">Transmembrane helix</keyword>
<evidence type="ECO:0000256" key="2">
    <source>
        <dbReference type="ARBA" id="ARBA00012438"/>
    </source>
</evidence>
<protein>
    <recommendedName>
        <fullName evidence="2">histidine kinase</fullName>
        <ecNumber evidence="2">2.7.13.3</ecNumber>
    </recommendedName>
</protein>
<feature type="region of interest" description="Disordered" evidence="8">
    <location>
        <begin position="1"/>
        <end position="25"/>
    </location>
</feature>
<keyword evidence="4" id="KW-0808">Transferase</keyword>
<keyword evidence="9" id="KW-0812">Transmembrane</keyword>